<organism evidence="1 2">
    <name type="scientific">Sumerlaea chitinivorans</name>
    <dbReference type="NCBI Taxonomy" id="2250252"/>
    <lineage>
        <taxon>Bacteria</taxon>
        <taxon>Candidatus Sumerlaeota</taxon>
        <taxon>Candidatus Sumerlaeia</taxon>
        <taxon>Candidatus Sumerlaeales</taxon>
        <taxon>Candidatus Sumerlaeaceae</taxon>
        <taxon>Candidatus Sumerlaea</taxon>
    </lineage>
</organism>
<sequence length="48" mass="5598">MLKESPLQPVRKHASALPFFPLRVFRVFARAISLHRMFDVFSSAMHAR</sequence>
<name>A0A2Z4Y8T7_SUMC1</name>
<protein>
    <submittedName>
        <fullName evidence="1">Uncharacterized protein</fullName>
    </submittedName>
</protein>
<dbReference type="KEGG" id="schv:BRCON_2086"/>
<dbReference type="EMBL" id="CP030759">
    <property type="protein sequence ID" value="AXA36863.1"/>
    <property type="molecule type" value="Genomic_DNA"/>
</dbReference>
<dbReference type="AlphaFoldDB" id="A0A2Z4Y8T7"/>
<proteinExistence type="predicted"/>
<accession>A0A2Z4Y8T7</accession>
<reference evidence="1 2" key="1">
    <citation type="submission" date="2018-05" db="EMBL/GenBank/DDBJ databases">
        <title>A metagenomic window into the 2 km-deep terrestrial subsurface aquifer revealed taxonomically and functionally diverse microbial community comprising novel uncultured bacterial lineages.</title>
        <authorList>
            <person name="Kadnikov V.V."/>
            <person name="Mardanov A.V."/>
            <person name="Beletsky A.V."/>
            <person name="Banks D."/>
            <person name="Pimenov N.V."/>
            <person name="Frank Y.A."/>
            <person name="Karnachuk O.V."/>
            <person name="Ravin N.V."/>
        </authorList>
    </citation>
    <scope>NUCLEOTIDE SEQUENCE [LARGE SCALE GENOMIC DNA]</scope>
    <source>
        <strain evidence="1">BY</strain>
    </source>
</reference>
<evidence type="ECO:0000313" key="1">
    <source>
        <dbReference type="EMBL" id="AXA36863.1"/>
    </source>
</evidence>
<evidence type="ECO:0000313" key="2">
    <source>
        <dbReference type="Proteomes" id="UP000262583"/>
    </source>
</evidence>
<dbReference type="Proteomes" id="UP000262583">
    <property type="component" value="Chromosome"/>
</dbReference>
<gene>
    <name evidence="1" type="ORF">BRCON_2086</name>
</gene>